<sequence>MDTESEVQAAPTTTIQNKVLLVSYDKQTTLAKKLAQSADEVGELVLEEAPEDRIFNFTSLKPAIDQAKEQGYNIIVAVEPEDNKVSLVVKKGGVAGAFMVLNVHQVAAVLLQDWIKSEKYAGMQLLKSILMSDLLDVVARKGNVQTIDQVVPLGGLEPMFKETNAKFADAPVAGFNIDQQVMHSDLSFEDMVEQLVILEGVQRLKDLTIYDALLEVYYYNGFFKEKAVAIDLSLDIHRKQLNKFMSEVRKSPKFLEEIFSVSAVTDFNKGVKKNILTDKVYQYPISGTNILKIETVEGVSISLVPSEDKLTYYISVRESVNTPERFEMANKALDQEIFKLVQYFNKKI</sequence>
<organism evidence="1 2">
    <name type="scientific">Belliella aquatica</name>
    <dbReference type="NCBI Taxonomy" id="1323734"/>
    <lineage>
        <taxon>Bacteria</taxon>
        <taxon>Pseudomonadati</taxon>
        <taxon>Bacteroidota</taxon>
        <taxon>Cytophagia</taxon>
        <taxon>Cytophagales</taxon>
        <taxon>Cyclobacteriaceae</taxon>
        <taxon>Belliella</taxon>
    </lineage>
</organism>
<accession>A0ABQ1MMR2</accession>
<protein>
    <recommendedName>
        <fullName evidence="3">Phosphomannomutase</fullName>
    </recommendedName>
</protein>
<evidence type="ECO:0000313" key="2">
    <source>
        <dbReference type="Proteomes" id="UP000635885"/>
    </source>
</evidence>
<name>A0ABQ1MMR2_9BACT</name>
<proteinExistence type="predicted"/>
<gene>
    <name evidence="1" type="ORF">GCM10010993_22340</name>
</gene>
<evidence type="ECO:0000313" key="1">
    <source>
        <dbReference type="EMBL" id="GGC43338.1"/>
    </source>
</evidence>
<comment type="caution">
    <text evidence="1">The sequence shown here is derived from an EMBL/GenBank/DDBJ whole genome shotgun (WGS) entry which is preliminary data.</text>
</comment>
<reference evidence="2" key="1">
    <citation type="journal article" date="2019" name="Int. J. Syst. Evol. Microbiol.">
        <title>The Global Catalogue of Microorganisms (GCM) 10K type strain sequencing project: providing services to taxonomists for standard genome sequencing and annotation.</title>
        <authorList>
            <consortium name="The Broad Institute Genomics Platform"/>
            <consortium name="The Broad Institute Genome Sequencing Center for Infectious Disease"/>
            <person name="Wu L."/>
            <person name="Ma J."/>
        </authorList>
    </citation>
    <scope>NUCLEOTIDE SEQUENCE [LARGE SCALE GENOMIC DNA]</scope>
    <source>
        <strain evidence="2">CGMCC 1.12479</strain>
    </source>
</reference>
<keyword evidence="2" id="KW-1185">Reference proteome</keyword>
<dbReference type="RefSeq" id="WP_188442867.1">
    <property type="nucleotide sequence ID" value="NZ_BMFD01000007.1"/>
</dbReference>
<dbReference type="Proteomes" id="UP000635885">
    <property type="component" value="Unassembled WGS sequence"/>
</dbReference>
<evidence type="ECO:0008006" key="3">
    <source>
        <dbReference type="Google" id="ProtNLM"/>
    </source>
</evidence>
<dbReference type="EMBL" id="BMFD01000007">
    <property type="protein sequence ID" value="GGC43338.1"/>
    <property type="molecule type" value="Genomic_DNA"/>
</dbReference>